<evidence type="ECO:0000256" key="1">
    <source>
        <dbReference type="SAM" id="MobiDB-lite"/>
    </source>
</evidence>
<feature type="region of interest" description="Disordered" evidence="1">
    <location>
        <begin position="1"/>
        <end position="37"/>
    </location>
</feature>
<proteinExistence type="predicted"/>
<protein>
    <submittedName>
        <fullName evidence="2">Uncharacterized protein</fullName>
    </submittedName>
</protein>
<reference evidence="2" key="1">
    <citation type="submission" date="2014-12" db="EMBL/GenBank/DDBJ databases">
        <title>Insight into the proteome of Arion vulgaris.</title>
        <authorList>
            <person name="Aradska J."/>
            <person name="Bulat T."/>
            <person name="Smidak R."/>
            <person name="Sarate P."/>
            <person name="Gangsoo J."/>
            <person name="Sialana F."/>
            <person name="Bilban M."/>
            <person name="Lubec G."/>
        </authorList>
    </citation>
    <scope>NUCLEOTIDE SEQUENCE</scope>
    <source>
        <tissue evidence="2">Skin</tissue>
    </source>
</reference>
<dbReference type="EMBL" id="HACG01016389">
    <property type="protein sequence ID" value="CEK63254.1"/>
    <property type="molecule type" value="Transcribed_RNA"/>
</dbReference>
<accession>A0A0B6Z3P4</accession>
<dbReference type="AlphaFoldDB" id="A0A0B6Z3P4"/>
<organism evidence="2">
    <name type="scientific">Arion vulgaris</name>
    <dbReference type="NCBI Taxonomy" id="1028688"/>
    <lineage>
        <taxon>Eukaryota</taxon>
        <taxon>Metazoa</taxon>
        <taxon>Spiralia</taxon>
        <taxon>Lophotrochozoa</taxon>
        <taxon>Mollusca</taxon>
        <taxon>Gastropoda</taxon>
        <taxon>Heterobranchia</taxon>
        <taxon>Euthyneura</taxon>
        <taxon>Panpulmonata</taxon>
        <taxon>Eupulmonata</taxon>
        <taxon>Stylommatophora</taxon>
        <taxon>Helicina</taxon>
        <taxon>Arionoidea</taxon>
        <taxon>Arionidae</taxon>
        <taxon>Arion</taxon>
    </lineage>
</organism>
<name>A0A0B6Z3P4_9EUPU</name>
<feature type="compositionally biased region" description="Polar residues" evidence="1">
    <location>
        <begin position="7"/>
        <end position="37"/>
    </location>
</feature>
<gene>
    <name evidence="2" type="primary">ORF47693</name>
</gene>
<evidence type="ECO:0000313" key="2">
    <source>
        <dbReference type="EMBL" id="CEK63254.1"/>
    </source>
</evidence>
<feature type="non-terminal residue" evidence="2">
    <location>
        <position position="59"/>
    </location>
</feature>
<sequence length="59" mass="6133">MADSRQHQSMLQGSSNMNIGASSSTSPNSNNHMGSINQAENTVMIPLSAADLDVLRASG</sequence>